<evidence type="ECO:0000313" key="1">
    <source>
        <dbReference type="EMBL" id="BAZ86713.1"/>
    </source>
</evidence>
<dbReference type="EMBL" id="AP018316">
    <property type="protein sequence ID" value="BAZ86713.1"/>
    <property type="molecule type" value="Genomic_DNA"/>
</dbReference>
<dbReference type="AlphaFoldDB" id="A0A1Z4V5K9"/>
<accession>A0A1Z4V5K9</accession>
<protein>
    <submittedName>
        <fullName evidence="1">Uncharacterized protein</fullName>
    </submittedName>
</protein>
<evidence type="ECO:0000313" key="2">
    <source>
        <dbReference type="Proteomes" id="UP000218702"/>
    </source>
</evidence>
<proteinExistence type="predicted"/>
<keyword evidence="2" id="KW-1185">Reference proteome</keyword>
<name>A0A1Z4V5K9_9CYAN</name>
<reference evidence="1 2" key="1">
    <citation type="submission" date="2017-06" db="EMBL/GenBank/DDBJ databases">
        <title>Genome sequencing of cyanobaciteial culture collection at National Institute for Environmental Studies (NIES).</title>
        <authorList>
            <person name="Hirose Y."/>
            <person name="Shimura Y."/>
            <person name="Fujisawa T."/>
            <person name="Nakamura Y."/>
            <person name="Kawachi M."/>
        </authorList>
    </citation>
    <scope>NUCLEOTIDE SEQUENCE [LARGE SCALE GENOMIC DNA]</scope>
    <source>
        <strain evidence="1 2">NIES-806</strain>
    </source>
</reference>
<dbReference type="Proteomes" id="UP000218702">
    <property type="component" value="Chromosome"/>
</dbReference>
<gene>
    <name evidence="1" type="ORF">NIES806_29290</name>
</gene>
<dbReference type="KEGG" id="dcm:NIES806_29290"/>
<sequence length="70" mass="7842">MTLATKNSINKNVAFEIEKLMVFPIPLVQLSAFTAKAATLMVRSYTAVTRVKPKISTWKFQQYTTASTKS</sequence>
<organism evidence="1 2">
    <name type="scientific">Dolichospermum compactum NIES-806</name>
    <dbReference type="NCBI Taxonomy" id="1973481"/>
    <lineage>
        <taxon>Bacteria</taxon>
        <taxon>Bacillati</taxon>
        <taxon>Cyanobacteriota</taxon>
        <taxon>Cyanophyceae</taxon>
        <taxon>Nostocales</taxon>
        <taxon>Aphanizomenonaceae</taxon>
        <taxon>Dolichospermum</taxon>
        <taxon>Dolichospermum compactum</taxon>
    </lineage>
</organism>